<dbReference type="Proteomes" id="UP001597229">
    <property type="component" value="Unassembled WGS sequence"/>
</dbReference>
<dbReference type="Pfam" id="PF08922">
    <property type="entry name" value="DUF1905"/>
    <property type="match status" value="1"/>
</dbReference>
<sequence length="100" mass="10755">MSTQHSAAAKGPLDITFTEVLRRSDATGGWTYVIWPDSAERFGTRGRVKVRGTVDGAPFETSFMALGDGNHKLPVADALRVETGKQAGDTVVVHLTERLA</sequence>
<evidence type="ECO:0000313" key="1">
    <source>
        <dbReference type="EMBL" id="MFD1250410.1"/>
    </source>
</evidence>
<dbReference type="RefSeq" id="WP_367919119.1">
    <property type="nucleotide sequence ID" value="NZ_BAABAC010000018.1"/>
</dbReference>
<dbReference type="SUPFAM" id="SSF141694">
    <property type="entry name" value="AF2212/PG0164-like"/>
    <property type="match status" value="1"/>
</dbReference>
<accession>A0ABW3W7I0</accession>
<evidence type="ECO:0000313" key="2">
    <source>
        <dbReference type="Proteomes" id="UP001597229"/>
    </source>
</evidence>
<gene>
    <name evidence="1" type="ORF">ACFQ3F_21640</name>
</gene>
<protein>
    <submittedName>
        <fullName evidence="1">DUF1905 domain-containing protein</fullName>
    </submittedName>
</protein>
<organism evidence="1 2">
    <name type="scientific">Nocardioides ginsengisoli</name>
    <dbReference type="NCBI Taxonomy" id="363868"/>
    <lineage>
        <taxon>Bacteria</taxon>
        <taxon>Bacillati</taxon>
        <taxon>Actinomycetota</taxon>
        <taxon>Actinomycetes</taxon>
        <taxon>Propionibacteriales</taxon>
        <taxon>Nocardioidaceae</taxon>
        <taxon>Nocardioides</taxon>
    </lineage>
</organism>
<dbReference type="Gene3D" id="2.40.30.100">
    <property type="entry name" value="AF2212/PG0164-like"/>
    <property type="match status" value="1"/>
</dbReference>
<keyword evidence="2" id="KW-1185">Reference proteome</keyword>
<dbReference type="InterPro" id="IPR037079">
    <property type="entry name" value="AF2212/PG0164-like_sf"/>
</dbReference>
<dbReference type="InterPro" id="IPR015018">
    <property type="entry name" value="DUF1905"/>
</dbReference>
<proteinExistence type="predicted"/>
<reference evidence="2" key="1">
    <citation type="journal article" date="2019" name="Int. J. Syst. Evol. Microbiol.">
        <title>The Global Catalogue of Microorganisms (GCM) 10K type strain sequencing project: providing services to taxonomists for standard genome sequencing and annotation.</title>
        <authorList>
            <consortium name="The Broad Institute Genomics Platform"/>
            <consortium name="The Broad Institute Genome Sequencing Center for Infectious Disease"/>
            <person name="Wu L."/>
            <person name="Ma J."/>
        </authorList>
    </citation>
    <scope>NUCLEOTIDE SEQUENCE [LARGE SCALE GENOMIC DNA]</scope>
    <source>
        <strain evidence="2">CCUG 52478</strain>
    </source>
</reference>
<dbReference type="EMBL" id="JBHTLX010000024">
    <property type="protein sequence ID" value="MFD1250410.1"/>
    <property type="molecule type" value="Genomic_DNA"/>
</dbReference>
<comment type="caution">
    <text evidence="1">The sequence shown here is derived from an EMBL/GenBank/DDBJ whole genome shotgun (WGS) entry which is preliminary data.</text>
</comment>
<name>A0ABW3W7I0_9ACTN</name>